<accession>A0A0M9ANY5</accession>
<dbReference type="PATRIC" id="fig|1705389.3.peg.1625"/>
<gene>
    <name evidence="2" type="ORF">AMR74_13385</name>
</gene>
<feature type="region of interest" description="Disordered" evidence="1">
    <location>
        <begin position="330"/>
        <end position="366"/>
    </location>
</feature>
<feature type="region of interest" description="Disordered" evidence="1">
    <location>
        <begin position="879"/>
        <end position="921"/>
    </location>
</feature>
<feature type="compositionally biased region" description="Polar residues" evidence="1">
    <location>
        <begin position="345"/>
        <end position="356"/>
    </location>
</feature>
<evidence type="ECO:0000313" key="2">
    <source>
        <dbReference type="EMBL" id="KOX95907.1"/>
    </source>
</evidence>
<evidence type="ECO:0000313" key="3">
    <source>
        <dbReference type="Proteomes" id="UP000037747"/>
    </source>
</evidence>
<keyword evidence="3" id="KW-1185">Reference proteome</keyword>
<feature type="compositionally biased region" description="Polar residues" evidence="1">
    <location>
        <begin position="895"/>
        <end position="921"/>
    </location>
</feature>
<dbReference type="EMBL" id="LIST01000005">
    <property type="protein sequence ID" value="KOX95907.1"/>
    <property type="molecule type" value="Genomic_DNA"/>
</dbReference>
<organism evidence="2 3">
    <name type="scientific">Halorubrum tropicale</name>
    <dbReference type="NCBI Taxonomy" id="1765655"/>
    <lineage>
        <taxon>Archaea</taxon>
        <taxon>Methanobacteriati</taxon>
        <taxon>Methanobacteriota</taxon>
        <taxon>Stenosarchaea group</taxon>
        <taxon>Halobacteria</taxon>
        <taxon>Halobacteriales</taxon>
        <taxon>Haloferacaceae</taxon>
        <taxon>Halorubrum</taxon>
    </lineage>
</organism>
<sequence>MKIRQPAARKRGVRLVSHATEISTEGITCPAVSPRLTEWVPALLDKLRPQTERTIREHAATDPWHTSSQLLAEILPAWHQTNEPWTDDVAEAVAYTRAITTLALTYGDDPSSSLSPYHQQRHADLTNTVTSIGTGRGPVNADLGALAKGPVALHRELDAHPTTFTLLLDGDAWTSLTDRRTGVRALAAIAVLANGFDVRVVASPRVRRHLAKRYPKWIECHLDLTASRDGSPHTDHTRTVETAWKAIYDLDTEPGKRRLLGNLNHEYARSYQDLTTDHAIDVADGTISRYILDLEDRELVTVDRRGQHNTVQLTDLGKLAVHECLDDTDGLIHPNQRRLDERLTGTPQGSTSTVSPRRSDEETLTPDEWVATTGDPDADAEYVQWLTGPRNTKTHLHERFTTVAHDDAITLVDAHPHPFDDGRVAYLSHTNDQTHVVLQWGGPLATLGRLAGALLSEKALSKILSPSRLGHEFEAIDDDTHAYPVERILRRGHQVGWYSDVETTYGAWRKRITTVRDRLLAKVAELTASDDTAARATLFEDLHGLIASATQLYHAAGLELTTTIRLPDTDALTRNPTQLRDLCAFLAKTVPKQSVYGIHAGYRMLFEDRPAKLRRRLPYEVAPDTQLDLTMSWVLAGPTVTDLGEQITTALTRELSDVRETIADGTEHAPPLKIPVVDGTTYPAIRRAIERVAMTHDVQWTPRERQRLVRLCLRSFSPADTHQACPYDVVASLLGALNESPTPTPAEVERAAATRSSTRFRPDLPPTATKLYATLLRATQPCGRAELIERAGISASSYDRRIAAVSELERVQPVHRNGHRRWTTTDATPADVRSTPLLAHRQTTTTERVCSHTSRWASQQSAHAWTALFTPHLMYNDTSRPMNTDSIAPDHPSSPRGTHQPTTIHRTETPSLHSKQGGETQ</sequence>
<dbReference type="STRING" id="1765655.AMR74_13385"/>
<protein>
    <submittedName>
        <fullName evidence="2">Plasmid replication protein RepH</fullName>
    </submittedName>
</protein>
<comment type="caution">
    <text evidence="2">The sequence shown here is derived from an EMBL/GenBank/DDBJ whole genome shotgun (WGS) entry which is preliminary data.</text>
</comment>
<evidence type="ECO:0000256" key="1">
    <source>
        <dbReference type="SAM" id="MobiDB-lite"/>
    </source>
</evidence>
<dbReference type="AlphaFoldDB" id="A0A0M9ANY5"/>
<dbReference type="Proteomes" id="UP000037747">
    <property type="component" value="Unassembled WGS sequence"/>
</dbReference>
<reference evidence="2 3" key="1">
    <citation type="submission" date="2015-08" db="EMBL/GenBank/DDBJ databases">
        <title>Genomes of Isolates from Cabo Rojo, PR.</title>
        <authorList>
            <person name="Sanchez-Nieves R.L."/>
            <person name="Montalvo-Rodriguez R."/>
        </authorList>
    </citation>
    <scope>NUCLEOTIDE SEQUENCE [LARGE SCALE GENOMIC DNA]</scope>
    <source>
        <strain evidence="2 3">5</strain>
    </source>
</reference>
<dbReference type="RefSeq" id="WP_053772549.1">
    <property type="nucleotide sequence ID" value="NZ_LIST01000005.1"/>
</dbReference>
<proteinExistence type="predicted"/>
<name>A0A0M9ANY5_9EURY</name>